<comment type="catalytic activity">
    <reaction evidence="8">
        <text>apo-[ACP] + CoA = holo-[ACP] + adenosine 3',5'-bisphosphate + H(+)</text>
        <dbReference type="Rhea" id="RHEA:12068"/>
        <dbReference type="Rhea" id="RHEA-COMP:9685"/>
        <dbReference type="Rhea" id="RHEA-COMP:9690"/>
        <dbReference type="ChEBI" id="CHEBI:15378"/>
        <dbReference type="ChEBI" id="CHEBI:29999"/>
        <dbReference type="ChEBI" id="CHEBI:57287"/>
        <dbReference type="ChEBI" id="CHEBI:58343"/>
        <dbReference type="ChEBI" id="CHEBI:64479"/>
        <dbReference type="EC" id="2.7.8.7"/>
    </reaction>
</comment>
<dbReference type="EMBL" id="PEBV01000010">
    <property type="protein sequence ID" value="PTQ53789.1"/>
    <property type="molecule type" value="Genomic_DNA"/>
</dbReference>
<evidence type="ECO:0000256" key="1">
    <source>
        <dbReference type="ARBA" id="ARBA00022516"/>
    </source>
</evidence>
<feature type="domain" description="4'-phosphopantetheinyl transferase" evidence="9">
    <location>
        <begin position="24"/>
        <end position="117"/>
    </location>
</feature>
<keyword evidence="8" id="KW-0963">Cytoplasm</keyword>
<keyword evidence="4 8" id="KW-0276">Fatty acid metabolism</keyword>
<reference evidence="10 11" key="1">
    <citation type="submission" date="2017-08" db="EMBL/GenBank/DDBJ databases">
        <title>Burning lignite coal seam in the remote Altai Mountains harbors a hydrogen-driven thermophilic microbial community.</title>
        <authorList>
            <person name="Kadnikov V.V."/>
            <person name="Mardanov A.V."/>
            <person name="Ivasenko D."/>
            <person name="Beletsky A.V."/>
            <person name="Karnachuk O.V."/>
            <person name="Ravin N.V."/>
        </authorList>
    </citation>
    <scope>NUCLEOTIDE SEQUENCE [LARGE SCALE GENOMIC DNA]</scope>
    <source>
        <strain evidence="10">AL33</strain>
    </source>
</reference>
<feature type="binding site" evidence="8">
    <location>
        <position position="28"/>
    </location>
    <ligand>
        <name>Mg(2+)</name>
        <dbReference type="ChEBI" id="CHEBI:18420"/>
    </ligand>
</feature>
<keyword evidence="2 8" id="KW-0808">Transferase</keyword>
<evidence type="ECO:0000256" key="5">
    <source>
        <dbReference type="ARBA" id="ARBA00022842"/>
    </source>
</evidence>
<dbReference type="NCBIfam" id="TIGR00516">
    <property type="entry name" value="acpS"/>
    <property type="match status" value="1"/>
</dbReference>
<accession>A0A2T5GC70</accession>
<evidence type="ECO:0000256" key="8">
    <source>
        <dbReference type="HAMAP-Rule" id="MF_00101"/>
    </source>
</evidence>
<evidence type="ECO:0000256" key="3">
    <source>
        <dbReference type="ARBA" id="ARBA00022723"/>
    </source>
</evidence>
<evidence type="ECO:0000313" key="10">
    <source>
        <dbReference type="EMBL" id="PTQ53789.1"/>
    </source>
</evidence>
<evidence type="ECO:0000256" key="2">
    <source>
        <dbReference type="ARBA" id="ARBA00022679"/>
    </source>
</evidence>
<comment type="cofactor">
    <cofactor evidence="8">
        <name>Mg(2+)</name>
        <dbReference type="ChEBI" id="CHEBI:18420"/>
    </cofactor>
</comment>
<organism evidence="10 11">
    <name type="scientific">Hydrogenibacillus schlegelii</name>
    <name type="common">Bacillus schlegelii</name>
    <dbReference type="NCBI Taxonomy" id="1484"/>
    <lineage>
        <taxon>Bacteria</taxon>
        <taxon>Bacillati</taxon>
        <taxon>Bacillota</taxon>
        <taxon>Bacilli</taxon>
        <taxon>Bacillales</taxon>
        <taxon>Bacillales Family X. Incertae Sedis</taxon>
        <taxon>Hydrogenibacillus</taxon>
    </lineage>
</organism>
<dbReference type="GO" id="GO:0006633">
    <property type="term" value="P:fatty acid biosynthetic process"/>
    <property type="evidence" value="ECO:0007669"/>
    <property type="project" value="UniProtKB-UniRule"/>
</dbReference>
<dbReference type="GO" id="GO:0000287">
    <property type="term" value="F:magnesium ion binding"/>
    <property type="evidence" value="ECO:0007669"/>
    <property type="project" value="UniProtKB-UniRule"/>
</dbReference>
<comment type="similarity">
    <text evidence="8">Belongs to the P-Pant transferase superfamily. AcpS family.</text>
</comment>
<dbReference type="Proteomes" id="UP000244180">
    <property type="component" value="Unassembled WGS sequence"/>
</dbReference>
<keyword evidence="3 8" id="KW-0479">Metal-binding</keyword>
<evidence type="ECO:0000256" key="4">
    <source>
        <dbReference type="ARBA" id="ARBA00022832"/>
    </source>
</evidence>
<dbReference type="GO" id="GO:0008897">
    <property type="term" value="F:holo-[acyl-carrier-protein] synthase activity"/>
    <property type="evidence" value="ECO:0007669"/>
    <property type="project" value="UniProtKB-UniRule"/>
</dbReference>
<dbReference type="Gene3D" id="3.90.470.20">
    <property type="entry name" value="4'-phosphopantetheinyl transferase domain"/>
    <property type="match status" value="1"/>
</dbReference>
<dbReference type="NCBIfam" id="TIGR00556">
    <property type="entry name" value="pantethn_trn"/>
    <property type="match status" value="1"/>
</dbReference>
<keyword evidence="5 8" id="KW-0460">Magnesium</keyword>
<name>A0A2T5GC70_HYDSH</name>
<sequence length="158" mass="17411">MRSFLYTQYTTRKNVREGRRVIVGVGIDLVDQARLARLLERRPRFIERVLTPAERAALPAEGRRRLEFISGRFAAKEALAKAFGTGIGGRFSFQDISLLPGPGGRPAVRAEGDRLKAALGAPGDVRIHVAISHERSHTVAVAIVERWSSAPRLDIDMG</sequence>
<keyword evidence="6 8" id="KW-0443">Lipid metabolism</keyword>
<proteinExistence type="inferred from homology"/>
<evidence type="ECO:0000313" key="11">
    <source>
        <dbReference type="Proteomes" id="UP000244180"/>
    </source>
</evidence>
<dbReference type="GO" id="GO:0005737">
    <property type="term" value="C:cytoplasm"/>
    <property type="evidence" value="ECO:0007669"/>
    <property type="project" value="UniProtKB-SubCell"/>
</dbReference>
<dbReference type="InterPro" id="IPR037143">
    <property type="entry name" value="4-PPantetheinyl_Trfase_dom_sf"/>
</dbReference>
<keyword evidence="1 8" id="KW-0444">Lipid biosynthesis</keyword>
<comment type="subcellular location">
    <subcellularLocation>
        <location evidence="8">Cytoplasm</location>
    </subcellularLocation>
</comment>
<evidence type="ECO:0000256" key="6">
    <source>
        <dbReference type="ARBA" id="ARBA00023098"/>
    </source>
</evidence>
<protein>
    <recommendedName>
        <fullName evidence="8">Holo-[acyl-carrier-protein] synthase</fullName>
        <shortName evidence="8">Holo-ACP synthase</shortName>
        <ecNumber evidence="8">2.7.8.7</ecNumber>
    </recommendedName>
    <alternativeName>
        <fullName evidence="8">4'-phosphopantetheinyl transferase AcpS</fullName>
    </alternativeName>
</protein>
<dbReference type="EC" id="2.7.8.7" evidence="8"/>
<dbReference type="HAMAP" id="MF_00101">
    <property type="entry name" value="AcpS"/>
    <property type="match status" value="1"/>
</dbReference>
<feature type="binding site" evidence="8">
    <location>
        <position position="77"/>
    </location>
    <ligand>
        <name>Mg(2+)</name>
        <dbReference type="ChEBI" id="CHEBI:18420"/>
    </ligand>
</feature>
<evidence type="ECO:0000259" key="9">
    <source>
        <dbReference type="Pfam" id="PF01648"/>
    </source>
</evidence>
<dbReference type="InterPro" id="IPR002582">
    <property type="entry name" value="ACPS"/>
</dbReference>
<gene>
    <name evidence="8" type="primary">acpS</name>
    <name evidence="10" type="ORF">HSCHL_1417</name>
</gene>
<evidence type="ECO:0000256" key="7">
    <source>
        <dbReference type="ARBA" id="ARBA00023160"/>
    </source>
</evidence>
<comment type="caution">
    <text evidence="10">The sequence shown here is derived from an EMBL/GenBank/DDBJ whole genome shotgun (WGS) entry which is preliminary data.</text>
</comment>
<dbReference type="SUPFAM" id="SSF56214">
    <property type="entry name" value="4'-phosphopantetheinyl transferase"/>
    <property type="match status" value="1"/>
</dbReference>
<dbReference type="Pfam" id="PF01648">
    <property type="entry name" value="ACPS"/>
    <property type="match status" value="1"/>
</dbReference>
<keyword evidence="7 8" id="KW-0275">Fatty acid biosynthesis</keyword>
<comment type="function">
    <text evidence="8">Transfers the 4'-phosphopantetheine moiety from coenzyme A to a Ser of acyl-carrier-protein.</text>
</comment>
<dbReference type="InterPro" id="IPR008278">
    <property type="entry name" value="4-PPantetheinyl_Trfase_dom"/>
</dbReference>
<dbReference type="AlphaFoldDB" id="A0A2T5GC70"/>
<dbReference type="InterPro" id="IPR004568">
    <property type="entry name" value="Ppantetheine-prot_Trfase_dom"/>
</dbReference>